<dbReference type="InterPro" id="IPR002102">
    <property type="entry name" value="Cohesin_dom"/>
</dbReference>
<protein>
    <recommendedName>
        <fullName evidence="2">Cohesin domain-containing protein</fullName>
    </recommendedName>
</protein>
<feature type="domain" description="Cohesin" evidence="2">
    <location>
        <begin position="25"/>
        <end position="132"/>
    </location>
</feature>
<evidence type="ECO:0000313" key="3">
    <source>
        <dbReference type="EMBL" id="OGJ00820.1"/>
    </source>
</evidence>
<accession>A0A1F6Y376</accession>
<keyword evidence="1" id="KW-1133">Transmembrane helix</keyword>
<feature type="transmembrane region" description="Helical" evidence="1">
    <location>
        <begin position="430"/>
        <end position="450"/>
    </location>
</feature>
<gene>
    <name evidence="3" type="ORF">A3G53_01960</name>
</gene>
<feature type="transmembrane region" description="Helical" evidence="1">
    <location>
        <begin position="375"/>
        <end position="397"/>
    </location>
</feature>
<reference evidence="3 4" key="1">
    <citation type="journal article" date="2016" name="Nat. Commun.">
        <title>Thousands of microbial genomes shed light on interconnected biogeochemical processes in an aquifer system.</title>
        <authorList>
            <person name="Anantharaman K."/>
            <person name="Brown C.T."/>
            <person name="Hug L.A."/>
            <person name="Sharon I."/>
            <person name="Castelle C.J."/>
            <person name="Probst A.J."/>
            <person name="Thomas B.C."/>
            <person name="Singh A."/>
            <person name="Wilkins M.J."/>
            <person name="Karaoz U."/>
            <person name="Brodie E.L."/>
            <person name="Williams K.H."/>
            <person name="Hubbard S.S."/>
            <person name="Banfield J.F."/>
        </authorList>
    </citation>
    <scope>NUCLEOTIDE SEQUENCE [LARGE SCALE GENOMIC DNA]</scope>
</reference>
<keyword evidence="1" id="KW-0812">Transmembrane</keyword>
<dbReference type="GO" id="GO:0000272">
    <property type="term" value="P:polysaccharide catabolic process"/>
    <property type="evidence" value="ECO:0007669"/>
    <property type="project" value="InterPro"/>
</dbReference>
<name>A0A1F6Y376_9BACT</name>
<sequence>MKRYIFLLILFFFLFLPKISLATSLSVSPVSGTFSVGSTFNVSVLLDTEGKSINALTVFLTFPPDKLQVVSPSVGRSIIDVWTVPPKFNNAKGTIEFAGGIPKGIIASNGVLTNITFRVKSVGDAIIKFLDKSAVFLNDGLATSDLSKVGNGVYQFRLPPPAGPIVVSNTHPDQDTWYPNPDASLQFGSDSPGVGGYSYILSNEPIALPDNISEGTKQSVTYTNLSEGIHYFHIRSLRDGVWGGTTHFAIKVDTVPPAEFPIEILPEARTTNPKPFIQFQTTDASSGLDHYEIRFEPLSLEAVETYYKDVSFFIETESPFVPAALALGSYDVIVRAYDKANNYQEITERLVITTPIFSIISEKGIQIKNWVTIPWLWVAIIGLLLLLALLYTAYRVWQWHNGIHKNQETKQLPEHVRNQLEELKKYKEKYGIKVAILFLVFLSAWSLLFLHPVSAASSAEAATLELAPPLINIFSKNISNKEIFYVGGKTDTINETVVLYLQNLLSGETFSENIESDKNGDWFYRHDTFLSPGEYLLWAQSKEGEEFSPPSPQVTMVVRQTAIQFGSNRLSYETIYLFATILLLLALIGLSIFIFFHFYHGRKKYIKFQREIKEAEESVRRGFAVLRRDIESELALVRKGTMSEELSLEEKHKEAELLNDLNFVQKRIGKEIWEIQKESW</sequence>
<comment type="caution">
    <text evidence="3">The sequence shown here is derived from an EMBL/GenBank/DDBJ whole genome shotgun (WGS) entry which is preliminary data.</text>
</comment>
<keyword evidence="1" id="KW-0472">Membrane</keyword>
<dbReference type="EMBL" id="MFVU01000034">
    <property type="protein sequence ID" value="OGJ00820.1"/>
    <property type="molecule type" value="Genomic_DNA"/>
</dbReference>
<dbReference type="SUPFAM" id="SSF49384">
    <property type="entry name" value="Carbohydrate-binding domain"/>
    <property type="match status" value="1"/>
</dbReference>
<evidence type="ECO:0000313" key="4">
    <source>
        <dbReference type="Proteomes" id="UP000178645"/>
    </source>
</evidence>
<dbReference type="AlphaFoldDB" id="A0A1F6Y376"/>
<dbReference type="InterPro" id="IPR008965">
    <property type="entry name" value="CBM2/CBM3_carb-bd_dom_sf"/>
</dbReference>
<dbReference type="GO" id="GO:0030246">
    <property type="term" value="F:carbohydrate binding"/>
    <property type="evidence" value="ECO:0007669"/>
    <property type="project" value="InterPro"/>
</dbReference>
<organism evidence="3 4">
    <name type="scientific">Candidatus Nomurabacteria bacterium RIFCSPLOWO2_12_FULL_44_11</name>
    <dbReference type="NCBI Taxonomy" id="1801796"/>
    <lineage>
        <taxon>Bacteria</taxon>
        <taxon>Candidatus Nomuraibacteriota</taxon>
    </lineage>
</organism>
<dbReference type="CDD" id="cd08547">
    <property type="entry name" value="Type_II_cohesin"/>
    <property type="match status" value="1"/>
</dbReference>
<proteinExistence type="predicted"/>
<evidence type="ECO:0000259" key="2">
    <source>
        <dbReference type="Pfam" id="PF00963"/>
    </source>
</evidence>
<evidence type="ECO:0000256" key="1">
    <source>
        <dbReference type="SAM" id="Phobius"/>
    </source>
</evidence>
<dbReference type="Proteomes" id="UP000178645">
    <property type="component" value="Unassembled WGS sequence"/>
</dbReference>
<feature type="transmembrane region" description="Helical" evidence="1">
    <location>
        <begin position="575"/>
        <end position="599"/>
    </location>
</feature>
<dbReference type="Pfam" id="PF00963">
    <property type="entry name" value="Cohesin"/>
    <property type="match status" value="1"/>
</dbReference>
<dbReference type="Gene3D" id="2.60.40.680">
    <property type="match status" value="1"/>
</dbReference>